<dbReference type="Proteomes" id="UP000053647">
    <property type="component" value="Unassembled WGS sequence"/>
</dbReference>
<evidence type="ECO:0000313" key="2">
    <source>
        <dbReference type="Proteomes" id="UP000053647"/>
    </source>
</evidence>
<keyword evidence="2" id="KW-1185">Reference proteome</keyword>
<dbReference type="Gene3D" id="1.10.443.10">
    <property type="entry name" value="Intergrase catalytic core"/>
    <property type="match status" value="1"/>
</dbReference>
<reference evidence="2" key="2">
    <citation type="submission" date="2015-01" db="EMBL/GenBank/DDBJ databases">
        <title>Evolutionary Origins and Diversification of the Mycorrhizal Mutualists.</title>
        <authorList>
            <consortium name="DOE Joint Genome Institute"/>
            <consortium name="Mycorrhizal Genomics Consortium"/>
            <person name="Kohler A."/>
            <person name="Kuo A."/>
            <person name="Nagy L.G."/>
            <person name="Floudas D."/>
            <person name="Copeland A."/>
            <person name="Barry K.W."/>
            <person name="Cichocki N."/>
            <person name="Veneault-Fourrey C."/>
            <person name="LaButti K."/>
            <person name="Lindquist E.A."/>
            <person name="Lipzen A."/>
            <person name="Lundell T."/>
            <person name="Morin E."/>
            <person name="Murat C."/>
            <person name="Riley R."/>
            <person name="Ohm R."/>
            <person name="Sun H."/>
            <person name="Tunlid A."/>
            <person name="Henrissat B."/>
            <person name="Grigoriev I.V."/>
            <person name="Hibbett D.S."/>
            <person name="Martin F."/>
        </authorList>
    </citation>
    <scope>NUCLEOTIDE SEQUENCE [LARGE SCALE GENOMIC DNA]</scope>
    <source>
        <strain evidence="2">ATCC 200175</strain>
    </source>
</reference>
<dbReference type="OrthoDB" id="3262705at2759"/>
<dbReference type="InterPro" id="IPR013762">
    <property type="entry name" value="Integrase-like_cat_sf"/>
</dbReference>
<dbReference type="GO" id="GO:0015074">
    <property type="term" value="P:DNA integration"/>
    <property type="evidence" value="ECO:0007669"/>
    <property type="project" value="InterPro"/>
</dbReference>
<sequence length="297" mass="32650">MVAIDLSLHSPIYTDCYLILHSDNKGILSSTAVLKVNHTLDHTWAKSTLSKYHNTVNQFLSFSANTVQSHLTAIKAWHTIMTNAGWVVSISTLFSMALQTLPHPLLKKTPRPPITHSMLLLLANHLDVMSPFDNCCFTAACFAMLAQSHLLPPFNLNSSCKCHLPFTKVAKSPGEDIVICRQCGSSDPIATVENHLLVNAIPPNLPLFSFLSPHGWQYFTKKKLLTCCNSIWSLAGISSATGHSFHISGTAELLLAGVPPNVVKALGRWLLDAFLHYWCSLELLAPIHSKNLIPHSS</sequence>
<dbReference type="GO" id="GO:0006310">
    <property type="term" value="P:DNA recombination"/>
    <property type="evidence" value="ECO:0007669"/>
    <property type="project" value="InterPro"/>
</dbReference>
<proteinExistence type="predicted"/>
<dbReference type="PANTHER" id="PTHR34605">
    <property type="entry name" value="PHAGE_INTEGRASE DOMAIN-CONTAINING PROTEIN"/>
    <property type="match status" value="1"/>
</dbReference>
<organism evidence="1 2">
    <name type="scientific">Paxillus involutus ATCC 200175</name>
    <dbReference type="NCBI Taxonomy" id="664439"/>
    <lineage>
        <taxon>Eukaryota</taxon>
        <taxon>Fungi</taxon>
        <taxon>Dikarya</taxon>
        <taxon>Basidiomycota</taxon>
        <taxon>Agaricomycotina</taxon>
        <taxon>Agaricomycetes</taxon>
        <taxon>Agaricomycetidae</taxon>
        <taxon>Boletales</taxon>
        <taxon>Paxilineae</taxon>
        <taxon>Paxillaceae</taxon>
        <taxon>Paxillus</taxon>
    </lineage>
</organism>
<protein>
    <submittedName>
        <fullName evidence="1">Uncharacterized protein</fullName>
    </submittedName>
</protein>
<accession>A0A0C9TW76</accession>
<dbReference type="HOGENOM" id="CLU_003292_2_3_1"/>
<dbReference type="PANTHER" id="PTHR34605:SF4">
    <property type="entry name" value="DNA ADENINE METHYLTRANSFERASE"/>
    <property type="match status" value="1"/>
</dbReference>
<name>A0A0C9TW76_PAXIN</name>
<dbReference type="GO" id="GO:0003677">
    <property type="term" value="F:DNA binding"/>
    <property type="evidence" value="ECO:0007669"/>
    <property type="project" value="InterPro"/>
</dbReference>
<gene>
    <name evidence="1" type="ORF">PAXINDRAFT_164085</name>
</gene>
<dbReference type="InterPro" id="IPR052925">
    <property type="entry name" value="Phage_Integrase-like_Recomb"/>
</dbReference>
<dbReference type="AlphaFoldDB" id="A0A0C9TW76"/>
<evidence type="ECO:0000313" key="1">
    <source>
        <dbReference type="EMBL" id="KIJ11551.1"/>
    </source>
</evidence>
<dbReference type="EMBL" id="KN819377">
    <property type="protein sequence ID" value="KIJ11551.1"/>
    <property type="molecule type" value="Genomic_DNA"/>
</dbReference>
<reference evidence="1 2" key="1">
    <citation type="submission" date="2014-06" db="EMBL/GenBank/DDBJ databases">
        <authorList>
            <consortium name="DOE Joint Genome Institute"/>
            <person name="Kuo A."/>
            <person name="Kohler A."/>
            <person name="Nagy L.G."/>
            <person name="Floudas D."/>
            <person name="Copeland A."/>
            <person name="Barry K.W."/>
            <person name="Cichocki N."/>
            <person name="Veneault-Fourrey C."/>
            <person name="LaButti K."/>
            <person name="Lindquist E.A."/>
            <person name="Lipzen A."/>
            <person name="Lundell T."/>
            <person name="Morin E."/>
            <person name="Murat C."/>
            <person name="Sun H."/>
            <person name="Tunlid A."/>
            <person name="Henrissat B."/>
            <person name="Grigoriev I.V."/>
            <person name="Hibbett D.S."/>
            <person name="Martin F."/>
            <person name="Nordberg H.P."/>
            <person name="Cantor M.N."/>
            <person name="Hua S.X."/>
        </authorList>
    </citation>
    <scope>NUCLEOTIDE SEQUENCE [LARGE SCALE GENOMIC DNA]</scope>
    <source>
        <strain evidence="1 2">ATCC 200175</strain>
    </source>
</reference>